<name>A0A2T1GBS5_9CYAN</name>
<dbReference type="AlphaFoldDB" id="A0A2T1GBS5"/>
<reference evidence="1 2" key="1">
    <citation type="submission" date="2018-03" db="EMBL/GenBank/DDBJ databases">
        <title>The ancient ancestry and fast evolution of plastids.</title>
        <authorList>
            <person name="Moore K.R."/>
            <person name="Magnabosco C."/>
            <person name="Momper L."/>
            <person name="Gold D.A."/>
            <person name="Bosak T."/>
            <person name="Fournier G.P."/>
        </authorList>
    </citation>
    <scope>NUCLEOTIDE SEQUENCE [LARGE SCALE GENOMIC DNA]</scope>
    <source>
        <strain evidence="1 2">CCALA 037</strain>
    </source>
</reference>
<dbReference type="InterPro" id="IPR053842">
    <property type="entry name" value="NikA-like"/>
</dbReference>
<protein>
    <submittedName>
        <fullName evidence="1">MobB mobilization protein</fullName>
    </submittedName>
</protein>
<dbReference type="NCBIfam" id="NF041264">
    <property type="entry name" value="MobA"/>
    <property type="match status" value="1"/>
</dbReference>
<dbReference type="RefSeq" id="WP_041550571.1">
    <property type="nucleotide sequence ID" value="NZ_PVWO01000232.1"/>
</dbReference>
<gene>
    <name evidence="1" type="ORF">C7B77_17035</name>
</gene>
<dbReference type="Pfam" id="PF21983">
    <property type="entry name" value="NikA-like"/>
    <property type="match status" value="1"/>
</dbReference>
<keyword evidence="2" id="KW-1185">Reference proteome</keyword>
<proteinExistence type="predicted"/>
<dbReference type="OrthoDB" id="9152966at2"/>
<organism evidence="1 2">
    <name type="scientific">Chamaesiphon polymorphus CCALA 037</name>
    <dbReference type="NCBI Taxonomy" id="2107692"/>
    <lineage>
        <taxon>Bacteria</taxon>
        <taxon>Bacillati</taxon>
        <taxon>Cyanobacteriota</taxon>
        <taxon>Cyanophyceae</taxon>
        <taxon>Gomontiellales</taxon>
        <taxon>Chamaesiphonaceae</taxon>
        <taxon>Chamaesiphon</taxon>
    </lineage>
</organism>
<evidence type="ECO:0000313" key="1">
    <source>
        <dbReference type="EMBL" id="PSB54799.1"/>
    </source>
</evidence>
<accession>A0A2T1GBS5</accession>
<dbReference type="InterPro" id="IPR047751">
    <property type="entry name" value="MobA-like"/>
</dbReference>
<comment type="caution">
    <text evidence="1">The sequence shown here is derived from an EMBL/GenBank/DDBJ whole genome shotgun (WGS) entry which is preliminary data.</text>
</comment>
<evidence type="ECO:0000313" key="2">
    <source>
        <dbReference type="Proteomes" id="UP000238937"/>
    </source>
</evidence>
<dbReference type="EMBL" id="PVWO01000232">
    <property type="protein sequence ID" value="PSB54799.1"/>
    <property type="molecule type" value="Genomic_DNA"/>
</dbReference>
<sequence>MTFKRTQAEPLSCQCNIRLTPSEMEELKDAASVAGITVSTYIRQRALGRRVAANTDMTTIRELRRIGGLLKHIHNESGGAYSQLTADTLIEIQKAIVSIGNGL</sequence>
<dbReference type="Proteomes" id="UP000238937">
    <property type="component" value="Unassembled WGS sequence"/>
</dbReference>